<dbReference type="PROSITE" id="PS50878">
    <property type="entry name" value="RT_POL"/>
    <property type="match status" value="1"/>
</dbReference>
<evidence type="ECO:0000259" key="2">
    <source>
        <dbReference type="PROSITE" id="PS50878"/>
    </source>
</evidence>
<evidence type="ECO:0000256" key="1">
    <source>
        <dbReference type="SAM" id="Phobius"/>
    </source>
</evidence>
<organism evidence="3">
    <name type="scientific">Amblyomma aureolatum</name>
    <dbReference type="NCBI Taxonomy" id="187763"/>
    <lineage>
        <taxon>Eukaryota</taxon>
        <taxon>Metazoa</taxon>
        <taxon>Ecdysozoa</taxon>
        <taxon>Arthropoda</taxon>
        <taxon>Chelicerata</taxon>
        <taxon>Arachnida</taxon>
        <taxon>Acari</taxon>
        <taxon>Parasitiformes</taxon>
        <taxon>Ixodida</taxon>
        <taxon>Ixodoidea</taxon>
        <taxon>Ixodidae</taxon>
        <taxon>Amblyomminae</taxon>
        <taxon>Amblyomma</taxon>
    </lineage>
</organism>
<dbReference type="PANTHER" id="PTHR33395">
    <property type="entry name" value="TRANSCRIPTASE, PUTATIVE-RELATED-RELATED"/>
    <property type="match status" value="1"/>
</dbReference>
<dbReference type="SUPFAM" id="SSF56672">
    <property type="entry name" value="DNA/RNA polymerases"/>
    <property type="match status" value="1"/>
</dbReference>
<dbReference type="Gene3D" id="3.60.10.10">
    <property type="entry name" value="Endonuclease/exonuclease/phosphatase"/>
    <property type="match status" value="1"/>
</dbReference>
<dbReference type="GO" id="GO:0031012">
    <property type="term" value="C:extracellular matrix"/>
    <property type="evidence" value="ECO:0007669"/>
    <property type="project" value="TreeGrafter"/>
</dbReference>
<keyword evidence="3" id="KW-0548">Nucleotidyltransferase</keyword>
<dbReference type="GO" id="GO:0007508">
    <property type="term" value="P:larval heart development"/>
    <property type="evidence" value="ECO:0007669"/>
    <property type="project" value="TreeGrafter"/>
</dbReference>
<dbReference type="InterPro" id="IPR036691">
    <property type="entry name" value="Endo/exonu/phosph_ase_sf"/>
</dbReference>
<feature type="non-terminal residue" evidence="3">
    <location>
        <position position="1"/>
    </location>
</feature>
<feature type="transmembrane region" description="Helical" evidence="1">
    <location>
        <begin position="900"/>
        <end position="928"/>
    </location>
</feature>
<dbReference type="EMBL" id="GFAC01000789">
    <property type="protein sequence ID" value="JAT98399.1"/>
    <property type="molecule type" value="mRNA"/>
</dbReference>
<reference evidence="3" key="1">
    <citation type="journal article" date="2017" name="Front. Cell. Infect. Microbiol.">
        <title>The Distinct Transcriptional Response of the Midgut of Amblyomma sculptum and Amblyomma aureolatum Ticks to Rickettsia rickettsii Correlates to Their Differences in Susceptibility to Infection.</title>
        <authorList>
            <person name="Martins L.A."/>
            <person name="Galletti M.F.B.M."/>
            <person name="Ribeiro J.M."/>
            <person name="Fujita A."/>
            <person name="Costa F.B."/>
            <person name="Labruna M.B."/>
            <person name="Daffre S."/>
            <person name="Fogaca A.C."/>
        </authorList>
    </citation>
    <scope>NUCLEOTIDE SEQUENCE</scope>
</reference>
<evidence type="ECO:0000313" key="3">
    <source>
        <dbReference type="EMBL" id="JAT98399.1"/>
    </source>
</evidence>
<name>A0A1E1XH37_9ACAR</name>
<dbReference type="InterPro" id="IPR005135">
    <property type="entry name" value="Endo/exonuclease/phosphatase"/>
</dbReference>
<keyword evidence="3" id="KW-0808">Transferase</keyword>
<dbReference type="SUPFAM" id="SSF56219">
    <property type="entry name" value="DNase I-like"/>
    <property type="match status" value="1"/>
</dbReference>
<accession>A0A1E1XH37</accession>
<dbReference type="GO" id="GO:0003964">
    <property type="term" value="F:RNA-directed DNA polymerase activity"/>
    <property type="evidence" value="ECO:0007669"/>
    <property type="project" value="UniProtKB-KW"/>
</dbReference>
<keyword evidence="1" id="KW-0472">Membrane</keyword>
<proteinExistence type="evidence at transcript level"/>
<feature type="domain" description="Reverse transcriptase" evidence="2">
    <location>
        <begin position="449"/>
        <end position="717"/>
    </location>
</feature>
<dbReference type="AlphaFoldDB" id="A0A1E1XH37"/>
<dbReference type="GO" id="GO:0004519">
    <property type="term" value="F:endonuclease activity"/>
    <property type="evidence" value="ECO:0007669"/>
    <property type="project" value="UniProtKB-KW"/>
</dbReference>
<dbReference type="GO" id="GO:0061343">
    <property type="term" value="P:cell adhesion involved in heart morphogenesis"/>
    <property type="evidence" value="ECO:0007669"/>
    <property type="project" value="TreeGrafter"/>
</dbReference>
<dbReference type="PANTHER" id="PTHR33395:SF22">
    <property type="entry name" value="REVERSE TRANSCRIPTASE DOMAIN-CONTAINING PROTEIN"/>
    <property type="match status" value="1"/>
</dbReference>
<dbReference type="Pfam" id="PF00078">
    <property type="entry name" value="RVT_1"/>
    <property type="match status" value="1"/>
</dbReference>
<keyword evidence="1" id="KW-1133">Transmembrane helix</keyword>
<dbReference type="Pfam" id="PF14529">
    <property type="entry name" value="Exo_endo_phos_2"/>
    <property type="match status" value="1"/>
</dbReference>
<keyword evidence="3" id="KW-0255">Endonuclease</keyword>
<dbReference type="InterPro" id="IPR043502">
    <property type="entry name" value="DNA/RNA_pol_sf"/>
</dbReference>
<keyword evidence="3" id="KW-0540">Nuclease</keyword>
<protein>
    <submittedName>
        <fullName evidence="3">Putative endonuclease/reverse transcriptase</fullName>
    </submittedName>
</protein>
<keyword evidence="1" id="KW-0812">Transmembrane</keyword>
<dbReference type="CDD" id="cd01650">
    <property type="entry name" value="RT_nLTR_like"/>
    <property type="match status" value="1"/>
</dbReference>
<keyword evidence="3" id="KW-0695">RNA-directed DNA polymerase</keyword>
<sequence>SQLRVISLNARSIVNKLDRLEVLLFSYDPHLLVITKTWLHSGIFDEEIVPPGYVIYRRDRGSRGGGVAVIAKREVNVTLLDQIDQHESLFLRLITHGFTFYLCAVYRPPDATDDFMSSLFDRLMHYQSRNLMLTGDFNLPAIDWDKPSYGICASCDVILDIMFSLNLKQAVREYTRESSVLDLFFVSETFFDGVLDVEPGISDHRILQFSCTSPTASGMRPVKLIKDYARADDNAVIDALQSLLNSCGGNDVHSLWLHFKNAVQYCTEHFVPLRKVRTHRHNPWVTREIVQIKRKVKRCRKKKTASLQHFQVLKQKLASKLKLARSHYFNTTLPEFIRSDPQKFWNFLDRKVEQLSKVRIDNDIVTDCTKIAQGFNQYFQSVFLTVTATTARVRIEDQGNIPNISVNGVLSMLRKLGDKKSAGPDGLSNVFLKRFAAQLSEFLAKIFQVSLLSGEVPEDWRMARVVPIHKKGDKLTISNYRPISITSSCCKLLEHIVSGYLNSFLAENNILSSLQHGFRKGMSTVTQLVTTVNEFQVVLDKSGQIDVLILDFCKAFDTVSHSKLIYKLVSIGVPNYLVNWINAYLTNRKQYVEVNGLKSNELPVTSGVPQGSVLGPLLFIIYINDLSVSLPDNVSLRLFADDCILFKTINEPNDHYTLQNSLLAVHQWCLKWDMKLNLDKTVLLRISRKKHISHFSYSLLNYLIEETTHYKYLGVTLTHDLTWSSHISDICSSAFSKLCYLRRKLNDAPSKLKLLAYTSFIRSKLEYASVLWDPYLKKDIHKIEMVQRKAVRFIYSKYKRSDSPTTLMKVNHIPLLELRRKMSRLLFMHNLLTHKLNIPRPEILKQLSRRTHHSRSNLLEPIFAKTDSFKHSFFPRTISDWNCLPEAILQSSNFIKALELHFFLMIQCCILLTCSFTLIPCFDFYFYLLF</sequence>
<dbReference type="InterPro" id="IPR000477">
    <property type="entry name" value="RT_dom"/>
</dbReference>
<keyword evidence="3" id="KW-0378">Hydrolase</keyword>